<dbReference type="Proteomes" id="UP000076738">
    <property type="component" value="Unassembled WGS sequence"/>
</dbReference>
<keyword evidence="1" id="KW-1133">Transmembrane helix</keyword>
<proteinExistence type="predicted"/>
<evidence type="ECO:0000313" key="2">
    <source>
        <dbReference type="EMBL" id="KZO92224.1"/>
    </source>
</evidence>
<sequence>MAAPLEVLSAIIGWTYFFLWSLSISFYRQLGHKLAPPTGVRATQQAWLVIASSQKDGMGPIVACGRRKSRP</sequence>
<name>A0A167I1Y8_CALVF</name>
<dbReference type="EMBL" id="KV417313">
    <property type="protein sequence ID" value="KZO92224.1"/>
    <property type="molecule type" value="Genomic_DNA"/>
</dbReference>
<protein>
    <submittedName>
        <fullName evidence="2">Uncharacterized protein</fullName>
    </submittedName>
</protein>
<keyword evidence="1" id="KW-0812">Transmembrane</keyword>
<feature type="transmembrane region" description="Helical" evidence="1">
    <location>
        <begin position="6"/>
        <end position="27"/>
    </location>
</feature>
<evidence type="ECO:0000313" key="3">
    <source>
        <dbReference type="Proteomes" id="UP000076738"/>
    </source>
</evidence>
<gene>
    <name evidence="2" type="ORF">CALVIDRAFT_601726</name>
</gene>
<reference evidence="2 3" key="1">
    <citation type="journal article" date="2016" name="Mol. Biol. Evol.">
        <title>Comparative Genomics of Early-Diverging Mushroom-Forming Fungi Provides Insights into the Origins of Lignocellulose Decay Capabilities.</title>
        <authorList>
            <person name="Nagy L.G."/>
            <person name="Riley R."/>
            <person name="Tritt A."/>
            <person name="Adam C."/>
            <person name="Daum C."/>
            <person name="Floudas D."/>
            <person name="Sun H."/>
            <person name="Yadav J.S."/>
            <person name="Pangilinan J."/>
            <person name="Larsson K.H."/>
            <person name="Matsuura K."/>
            <person name="Barry K."/>
            <person name="Labutti K."/>
            <person name="Kuo R."/>
            <person name="Ohm R.A."/>
            <person name="Bhattacharya S.S."/>
            <person name="Shirouzu T."/>
            <person name="Yoshinaga Y."/>
            <person name="Martin F.M."/>
            <person name="Grigoriev I.V."/>
            <person name="Hibbett D.S."/>
        </authorList>
    </citation>
    <scope>NUCLEOTIDE SEQUENCE [LARGE SCALE GENOMIC DNA]</scope>
    <source>
        <strain evidence="2 3">TUFC12733</strain>
    </source>
</reference>
<accession>A0A167I1Y8</accession>
<evidence type="ECO:0000256" key="1">
    <source>
        <dbReference type="SAM" id="Phobius"/>
    </source>
</evidence>
<dbReference type="AlphaFoldDB" id="A0A167I1Y8"/>
<keyword evidence="1" id="KW-0472">Membrane</keyword>
<keyword evidence="3" id="KW-1185">Reference proteome</keyword>
<organism evidence="2 3">
    <name type="scientific">Calocera viscosa (strain TUFC12733)</name>
    <dbReference type="NCBI Taxonomy" id="1330018"/>
    <lineage>
        <taxon>Eukaryota</taxon>
        <taxon>Fungi</taxon>
        <taxon>Dikarya</taxon>
        <taxon>Basidiomycota</taxon>
        <taxon>Agaricomycotina</taxon>
        <taxon>Dacrymycetes</taxon>
        <taxon>Dacrymycetales</taxon>
        <taxon>Dacrymycetaceae</taxon>
        <taxon>Calocera</taxon>
    </lineage>
</organism>